<protein>
    <recommendedName>
        <fullName evidence="3">SMP domain-containing protein</fullName>
    </recommendedName>
</protein>
<accession>A0AAV8RAY4</accession>
<dbReference type="EMBL" id="JAQQAF010000004">
    <property type="protein sequence ID" value="KAJ8492462.1"/>
    <property type="molecule type" value="Genomic_DNA"/>
</dbReference>
<proteinExistence type="predicted"/>
<name>A0AAV8RAY4_ENSVE</name>
<gene>
    <name evidence="1" type="ORF">OPV22_014183</name>
</gene>
<organism evidence="1 2">
    <name type="scientific">Ensete ventricosum</name>
    <name type="common">Abyssinian banana</name>
    <name type="synonym">Musa ensete</name>
    <dbReference type="NCBI Taxonomy" id="4639"/>
    <lineage>
        <taxon>Eukaryota</taxon>
        <taxon>Viridiplantae</taxon>
        <taxon>Streptophyta</taxon>
        <taxon>Embryophyta</taxon>
        <taxon>Tracheophyta</taxon>
        <taxon>Spermatophyta</taxon>
        <taxon>Magnoliopsida</taxon>
        <taxon>Liliopsida</taxon>
        <taxon>Zingiberales</taxon>
        <taxon>Musaceae</taxon>
        <taxon>Ensete</taxon>
    </lineage>
</organism>
<comment type="caution">
    <text evidence="1">The sequence shown here is derived from an EMBL/GenBank/DDBJ whole genome shotgun (WGS) entry which is preliminary data.</text>
</comment>
<evidence type="ECO:0000313" key="1">
    <source>
        <dbReference type="EMBL" id="KAJ8492462.1"/>
    </source>
</evidence>
<evidence type="ECO:0000313" key="2">
    <source>
        <dbReference type="Proteomes" id="UP001222027"/>
    </source>
</evidence>
<dbReference type="AlphaFoldDB" id="A0AAV8RAY4"/>
<evidence type="ECO:0008006" key="3">
    <source>
        <dbReference type="Google" id="ProtNLM"/>
    </source>
</evidence>
<sequence>MFQNQLQVIADAPDVQDTSAAGIVVVAVHDEDDVVTIESDAHAVVSVADAVDVAAATYQDVTAAQTEISAYALDPPQIVDEHGDVGAWVHAPGPKVYHLVHYFTKWLKRCAIRSI</sequence>
<dbReference type="Proteomes" id="UP001222027">
    <property type="component" value="Unassembled WGS sequence"/>
</dbReference>
<keyword evidence="2" id="KW-1185">Reference proteome</keyword>
<reference evidence="1 2" key="1">
    <citation type="submission" date="2022-12" db="EMBL/GenBank/DDBJ databases">
        <title>Chromosome-scale assembly of the Ensete ventricosum genome.</title>
        <authorList>
            <person name="Dussert Y."/>
            <person name="Stocks J."/>
            <person name="Wendawek A."/>
            <person name="Woldeyes F."/>
            <person name="Nichols R.A."/>
            <person name="Borrell J.S."/>
        </authorList>
    </citation>
    <scope>NUCLEOTIDE SEQUENCE [LARGE SCALE GENOMIC DNA]</scope>
    <source>
        <strain evidence="2">cv. Maze</strain>
        <tissue evidence="1">Seeds</tissue>
    </source>
</reference>